<organism evidence="1 2">
    <name type="scientific">Caerostris darwini</name>
    <dbReference type="NCBI Taxonomy" id="1538125"/>
    <lineage>
        <taxon>Eukaryota</taxon>
        <taxon>Metazoa</taxon>
        <taxon>Ecdysozoa</taxon>
        <taxon>Arthropoda</taxon>
        <taxon>Chelicerata</taxon>
        <taxon>Arachnida</taxon>
        <taxon>Araneae</taxon>
        <taxon>Araneomorphae</taxon>
        <taxon>Entelegynae</taxon>
        <taxon>Araneoidea</taxon>
        <taxon>Araneidae</taxon>
        <taxon>Caerostris</taxon>
    </lineage>
</organism>
<dbReference type="AlphaFoldDB" id="A0AAV4M9X3"/>
<protein>
    <submittedName>
        <fullName evidence="1">Uncharacterized protein</fullName>
    </submittedName>
</protein>
<proteinExistence type="predicted"/>
<evidence type="ECO:0000313" key="1">
    <source>
        <dbReference type="EMBL" id="GIX68640.1"/>
    </source>
</evidence>
<reference evidence="1 2" key="1">
    <citation type="submission" date="2021-06" db="EMBL/GenBank/DDBJ databases">
        <title>Caerostris darwini draft genome.</title>
        <authorList>
            <person name="Kono N."/>
            <person name="Arakawa K."/>
        </authorList>
    </citation>
    <scope>NUCLEOTIDE SEQUENCE [LARGE SCALE GENOMIC DNA]</scope>
</reference>
<gene>
    <name evidence="1" type="ORF">CDAR_47591</name>
</gene>
<name>A0AAV4M9X3_9ARAC</name>
<keyword evidence="2" id="KW-1185">Reference proteome</keyword>
<dbReference type="Proteomes" id="UP001054837">
    <property type="component" value="Unassembled WGS sequence"/>
</dbReference>
<evidence type="ECO:0000313" key="2">
    <source>
        <dbReference type="Proteomes" id="UP001054837"/>
    </source>
</evidence>
<accession>A0AAV4M9X3</accession>
<sequence>MNIHEEGSRIKWGGGRRSPFLGIVAVEVARDVHSKSASSFALTCFYTSVSATDREECRFLLGVSSAVWSCCLSTSAVKHNECFLLVWERPAHNSNTNGRS</sequence>
<dbReference type="EMBL" id="BPLQ01000191">
    <property type="protein sequence ID" value="GIX68640.1"/>
    <property type="molecule type" value="Genomic_DNA"/>
</dbReference>
<comment type="caution">
    <text evidence="1">The sequence shown here is derived from an EMBL/GenBank/DDBJ whole genome shotgun (WGS) entry which is preliminary data.</text>
</comment>